<dbReference type="GO" id="GO:0000162">
    <property type="term" value="P:L-tryptophan biosynthetic process"/>
    <property type="evidence" value="ECO:0007669"/>
    <property type="project" value="UniProtKB-UniPathway"/>
</dbReference>
<keyword evidence="7 15" id="KW-0028">Amino-acid biosynthesis</keyword>
<evidence type="ECO:0000256" key="14">
    <source>
        <dbReference type="ARBA" id="ARBA00047683"/>
    </source>
</evidence>
<evidence type="ECO:0000256" key="13">
    <source>
        <dbReference type="ARBA" id="ARBA00025634"/>
    </source>
</evidence>
<keyword evidence="9 15" id="KW-0822">Tryptophan biosynthesis</keyword>
<dbReference type="SUPFAM" id="SSF56322">
    <property type="entry name" value="ADC synthase"/>
    <property type="match status" value="1"/>
</dbReference>
<comment type="subunit">
    <text evidence="4 15">Heterotetramer consisting of two non-identical subunits: a beta subunit (TrpG) and a large alpha subunit (TrpE).</text>
</comment>
<evidence type="ECO:0000256" key="7">
    <source>
        <dbReference type="ARBA" id="ARBA00022605"/>
    </source>
</evidence>
<proteinExistence type="inferred from homology"/>
<comment type="caution">
    <text evidence="18">The sequence shown here is derived from an EMBL/GenBank/DDBJ whole genome shotgun (WGS) entry which is preliminary data.</text>
</comment>
<evidence type="ECO:0000256" key="8">
    <source>
        <dbReference type="ARBA" id="ARBA00022723"/>
    </source>
</evidence>
<dbReference type="Pfam" id="PF04715">
    <property type="entry name" value="Anth_synt_I_N"/>
    <property type="match status" value="1"/>
</dbReference>
<name>A0A2G9YM36_9BACT</name>
<dbReference type="AlphaFoldDB" id="A0A2G9YM36"/>
<feature type="domain" description="Anthranilate synthase component I N-terminal" evidence="17">
    <location>
        <begin position="28"/>
        <end position="169"/>
    </location>
</feature>
<keyword evidence="8 15" id="KW-0479">Metal-binding</keyword>
<evidence type="ECO:0000256" key="9">
    <source>
        <dbReference type="ARBA" id="ARBA00022822"/>
    </source>
</evidence>
<evidence type="ECO:0000256" key="11">
    <source>
        <dbReference type="ARBA" id="ARBA00023141"/>
    </source>
</evidence>
<dbReference type="InterPro" id="IPR006805">
    <property type="entry name" value="Anth_synth_I_N"/>
</dbReference>
<evidence type="ECO:0000256" key="1">
    <source>
        <dbReference type="ARBA" id="ARBA00001946"/>
    </source>
</evidence>
<dbReference type="UniPathway" id="UPA00035">
    <property type="reaction ID" value="UER00040"/>
</dbReference>
<evidence type="ECO:0000259" key="16">
    <source>
        <dbReference type="Pfam" id="PF00425"/>
    </source>
</evidence>
<accession>A0A2G9YM36</accession>
<evidence type="ECO:0000256" key="3">
    <source>
        <dbReference type="ARBA" id="ARBA00009562"/>
    </source>
</evidence>
<evidence type="ECO:0000256" key="12">
    <source>
        <dbReference type="ARBA" id="ARBA00023239"/>
    </source>
</evidence>
<dbReference type="EMBL" id="PCRK01000047">
    <property type="protein sequence ID" value="PIP19561.1"/>
    <property type="molecule type" value="Genomic_DNA"/>
</dbReference>
<dbReference type="InterPro" id="IPR015890">
    <property type="entry name" value="Chorismate_C"/>
</dbReference>
<evidence type="ECO:0000259" key="17">
    <source>
        <dbReference type="Pfam" id="PF04715"/>
    </source>
</evidence>
<keyword evidence="12 15" id="KW-0456">Lyase</keyword>
<sequence length="505" mass="57555">MYTPTLEEFLKLSKKGNIIPVYREMNADLDTPVSAFLKIKKNDYAFLLESVEGQEKIARYSFLGTNPSLIFKSKGRSIEIIYPFKNTRKKFLTDLSPLDEIKKVMLKFKSVYVKGLPRFFGGLVGFIGYDMVRFFERLPDKNPDDLKTPDSLLILTDTLLVFDHFNHTIKIISNVILPDGGYPAVFDRRVPRLLRGEKKKFYQDALNKIDKIYSDFNNPVIGKRSLGGGGHKLKVSSNFKKREFEDVVRAAKEYIKKGDIIQVVPSQRFKVKTDQDPFMVYRTLRSINPSPYMYFLKLKELTLVGTSPEMLVRCEDGVIQTRPIAGTRPRGKNELEDKRLASQLIKDKKERAEHLMLVDLGRNDLGRVSKIGTVKVSEFMNIEKYSHVMHLVSEVKGILDNKRYDIYDVLKAVFPAGTVSGSPKIRAMELIDELENTRRGPYAGCVGYFSFSHNMDTCITIRTILIKGRTAYVQAGGGIVADSRPEKEYIETVNKAQALIEAIKQ</sequence>
<comment type="pathway">
    <text evidence="2 15">Amino-acid biosynthesis; L-tryptophan biosynthesis; L-tryptophan from chorismate: step 1/5.</text>
</comment>
<keyword evidence="11 15" id="KW-0057">Aromatic amino acid biosynthesis</keyword>
<gene>
    <name evidence="15 18" type="primary">trpE</name>
    <name evidence="18" type="ORF">COX41_02250</name>
</gene>
<dbReference type="Gene3D" id="3.60.120.10">
    <property type="entry name" value="Anthranilate synthase"/>
    <property type="match status" value="1"/>
</dbReference>
<dbReference type="GO" id="GO:0004049">
    <property type="term" value="F:anthranilate synthase activity"/>
    <property type="evidence" value="ECO:0007669"/>
    <property type="project" value="UniProtKB-EC"/>
</dbReference>
<organism evidence="18 19">
    <name type="scientific">Candidatus Sherwoodlollariibacterium unditelluris</name>
    <dbReference type="NCBI Taxonomy" id="1974757"/>
    <lineage>
        <taxon>Bacteria</taxon>
        <taxon>Pseudomonadati</taxon>
        <taxon>Candidatus Omnitrophota</taxon>
        <taxon>Candidatus Sherwoodlollariibacterium</taxon>
    </lineage>
</organism>
<dbReference type="GO" id="GO:0046872">
    <property type="term" value="F:metal ion binding"/>
    <property type="evidence" value="ECO:0007669"/>
    <property type="project" value="UniProtKB-KW"/>
</dbReference>
<evidence type="ECO:0000256" key="6">
    <source>
        <dbReference type="ARBA" id="ARBA00020653"/>
    </source>
</evidence>
<evidence type="ECO:0000313" key="18">
    <source>
        <dbReference type="EMBL" id="PIP19561.1"/>
    </source>
</evidence>
<comment type="similarity">
    <text evidence="3 15">Belongs to the anthranilate synthase component I family.</text>
</comment>
<evidence type="ECO:0000256" key="5">
    <source>
        <dbReference type="ARBA" id="ARBA00012266"/>
    </source>
</evidence>
<evidence type="ECO:0000256" key="15">
    <source>
        <dbReference type="RuleBase" id="RU364045"/>
    </source>
</evidence>
<evidence type="ECO:0000256" key="2">
    <source>
        <dbReference type="ARBA" id="ARBA00004873"/>
    </source>
</evidence>
<dbReference type="EC" id="4.1.3.27" evidence="5 15"/>
<evidence type="ECO:0000256" key="10">
    <source>
        <dbReference type="ARBA" id="ARBA00022842"/>
    </source>
</evidence>
<dbReference type="Pfam" id="PF00425">
    <property type="entry name" value="Chorismate_bind"/>
    <property type="match status" value="1"/>
</dbReference>
<evidence type="ECO:0000256" key="4">
    <source>
        <dbReference type="ARBA" id="ARBA00011575"/>
    </source>
</evidence>
<dbReference type="PANTHER" id="PTHR11236">
    <property type="entry name" value="AMINOBENZOATE/ANTHRANILATE SYNTHASE"/>
    <property type="match status" value="1"/>
</dbReference>
<dbReference type="InterPro" id="IPR019999">
    <property type="entry name" value="Anth_synth_I-like"/>
</dbReference>
<dbReference type="InterPro" id="IPR005801">
    <property type="entry name" value="ADC_synthase"/>
</dbReference>
<comment type="catalytic activity">
    <reaction evidence="14 15">
        <text>chorismate + L-glutamine = anthranilate + pyruvate + L-glutamate + H(+)</text>
        <dbReference type="Rhea" id="RHEA:21732"/>
        <dbReference type="ChEBI" id="CHEBI:15361"/>
        <dbReference type="ChEBI" id="CHEBI:15378"/>
        <dbReference type="ChEBI" id="CHEBI:16567"/>
        <dbReference type="ChEBI" id="CHEBI:29748"/>
        <dbReference type="ChEBI" id="CHEBI:29985"/>
        <dbReference type="ChEBI" id="CHEBI:58359"/>
        <dbReference type="EC" id="4.1.3.27"/>
    </reaction>
</comment>
<feature type="domain" description="Chorismate-utilising enzyme C-terminal" evidence="16">
    <location>
        <begin position="241"/>
        <end position="495"/>
    </location>
</feature>
<keyword evidence="10 15" id="KW-0460">Magnesium</keyword>
<protein>
    <recommendedName>
        <fullName evidence="6 15">Anthranilate synthase component 1</fullName>
        <ecNumber evidence="5 15">4.1.3.27</ecNumber>
    </recommendedName>
</protein>
<comment type="cofactor">
    <cofactor evidence="1 15">
        <name>Mg(2+)</name>
        <dbReference type="ChEBI" id="CHEBI:18420"/>
    </cofactor>
</comment>
<dbReference type="InterPro" id="IPR005256">
    <property type="entry name" value="Anth_synth_I_PabB"/>
</dbReference>
<dbReference type="NCBIfam" id="TIGR00564">
    <property type="entry name" value="trpE_most"/>
    <property type="match status" value="1"/>
</dbReference>
<evidence type="ECO:0000313" key="19">
    <source>
        <dbReference type="Proteomes" id="UP000231292"/>
    </source>
</evidence>
<dbReference type="PANTHER" id="PTHR11236:SF48">
    <property type="entry name" value="ISOCHORISMATE SYNTHASE MENF"/>
    <property type="match status" value="1"/>
</dbReference>
<dbReference type="Proteomes" id="UP000231292">
    <property type="component" value="Unassembled WGS sequence"/>
</dbReference>
<dbReference type="PRINTS" id="PR00095">
    <property type="entry name" value="ANTSNTHASEI"/>
</dbReference>
<comment type="function">
    <text evidence="13 15">Part of a heterotetrameric complex that catalyzes the two-step biosynthesis of anthranilate, an intermediate in the biosynthesis of L-tryptophan. In the first step, the glutamine-binding beta subunit (TrpG) of anthranilate synthase (AS) provides the glutamine amidotransferase activity which generates ammonia as a substrate that, along with chorismate, is used in the second step, catalyzed by the large alpha subunit of AS (TrpE) to produce anthranilate. In the absence of TrpG, TrpE can synthesize anthranilate directly from chorismate and high concentrations of ammonia.</text>
</comment>
<reference evidence="18 19" key="1">
    <citation type="submission" date="2017-09" db="EMBL/GenBank/DDBJ databases">
        <title>Depth-based differentiation of microbial function through sediment-hosted aquifers and enrichment of novel symbionts in the deep terrestrial subsurface.</title>
        <authorList>
            <person name="Probst A.J."/>
            <person name="Ladd B."/>
            <person name="Jarett J.K."/>
            <person name="Geller-Mcgrath D.E."/>
            <person name="Sieber C.M."/>
            <person name="Emerson J.B."/>
            <person name="Anantharaman K."/>
            <person name="Thomas B.C."/>
            <person name="Malmstrom R."/>
            <person name="Stieglmeier M."/>
            <person name="Klingl A."/>
            <person name="Woyke T."/>
            <person name="Ryan C.M."/>
            <person name="Banfield J.F."/>
        </authorList>
    </citation>
    <scope>NUCLEOTIDE SEQUENCE [LARGE SCALE GENOMIC DNA]</scope>
    <source>
        <strain evidence="18">CG23_combo_of_CG06-09_8_20_14_all_41_10</strain>
    </source>
</reference>